<dbReference type="RefSeq" id="WP_183339208.1">
    <property type="nucleotide sequence ID" value="NZ_JACHZG010000001.1"/>
</dbReference>
<name>A0A7W5JX97_9ACTN</name>
<evidence type="ECO:0000256" key="1">
    <source>
        <dbReference type="SAM" id="MobiDB-lite"/>
    </source>
</evidence>
<protein>
    <submittedName>
        <fullName evidence="2">Uncharacterized protein</fullName>
    </submittedName>
</protein>
<accession>A0A7W5JX97</accession>
<proteinExistence type="predicted"/>
<organism evidence="2 3">
    <name type="scientific">Microlunatus antarcticus</name>
    <dbReference type="NCBI Taxonomy" id="53388"/>
    <lineage>
        <taxon>Bacteria</taxon>
        <taxon>Bacillati</taxon>
        <taxon>Actinomycetota</taxon>
        <taxon>Actinomycetes</taxon>
        <taxon>Propionibacteriales</taxon>
        <taxon>Propionibacteriaceae</taxon>
        <taxon>Microlunatus</taxon>
    </lineage>
</organism>
<dbReference type="EMBL" id="JACHZG010000001">
    <property type="protein sequence ID" value="MBB3327776.1"/>
    <property type="molecule type" value="Genomic_DNA"/>
</dbReference>
<gene>
    <name evidence="2" type="ORF">FHX39_002720</name>
</gene>
<feature type="region of interest" description="Disordered" evidence="1">
    <location>
        <begin position="146"/>
        <end position="175"/>
    </location>
</feature>
<comment type="caution">
    <text evidence="2">The sequence shown here is derived from an EMBL/GenBank/DDBJ whole genome shotgun (WGS) entry which is preliminary data.</text>
</comment>
<reference evidence="2 3" key="1">
    <citation type="submission" date="2020-08" db="EMBL/GenBank/DDBJ databases">
        <title>Sequencing the genomes of 1000 actinobacteria strains.</title>
        <authorList>
            <person name="Klenk H.-P."/>
        </authorList>
    </citation>
    <scope>NUCLEOTIDE SEQUENCE [LARGE SCALE GENOMIC DNA]</scope>
    <source>
        <strain evidence="2 3">DSM 11053</strain>
    </source>
</reference>
<keyword evidence="3" id="KW-1185">Reference proteome</keyword>
<dbReference type="AlphaFoldDB" id="A0A7W5JX97"/>
<evidence type="ECO:0000313" key="2">
    <source>
        <dbReference type="EMBL" id="MBB3327776.1"/>
    </source>
</evidence>
<dbReference type="Proteomes" id="UP000565572">
    <property type="component" value="Unassembled WGS sequence"/>
</dbReference>
<evidence type="ECO:0000313" key="3">
    <source>
        <dbReference type="Proteomes" id="UP000565572"/>
    </source>
</evidence>
<sequence length="288" mass="28465">MVHVETAHEKRVAKQVAQKKKAVAQKKRVQEVDRAVADVTKTVFGASSKSSVKPGKSSHPAPVALVSADVSKVTTEALADVTSTVLTPRTSLELPTVTLPDLNVAVSLPAVDLTVVKLPSVRVGVVAPAVDLVVDLPVVVEGPTLSPAAPPAAAAPHVSRPGSVSPASTTGSLPQAAGSITLDRAAAISGQPTRTATPGAEQGDGHGYVTPTLEIGLSLVATAGTGDSGLGLGAAPTGSAGGSAGGALIFGLAVSAGLAGLKALHARPAHARSGHTLGLLRQPGFSPD</sequence>